<dbReference type="OrthoDB" id="9793083at2"/>
<dbReference type="STRING" id="1006004.GBAG_1771"/>
<dbReference type="Proteomes" id="UP000028653">
    <property type="component" value="Unassembled WGS sequence"/>
</dbReference>
<accession>A0A085GEX0</accession>
<evidence type="ECO:0000313" key="2">
    <source>
        <dbReference type="EMBL" id="KFC82265.1"/>
    </source>
</evidence>
<feature type="domain" description="AB hydrolase-1" evidence="1">
    <location>
        <begin position="14"/>
        <end position="127"/>
    </location>
</feature>
<keyword evidence="2" id="KW-0378">Hydrolase</keyword>
<evidence type="ECO:0000259" key="1">
    <source>
        <dbReference type="Pfam" id="PF00561"/>
    </source>
</evidence>
<dbReference type="PANTHER" id="PTHR43433:SF5">
    <property type="entry name" value="AB HYDROLASE-1 DOMAIN-CONTAINING PROTEIN"/>
    <property type="match status" value="1"/>
</dbReference>
<comment type="caution">
    <text evidence="2">The sequence shown here is derived from an EMBL/GenBank/DDBJ whole genome shotgun (WGS) entry which is preliminary data.</text>
</comment>
<dbReference type="InterPro" id="IPR029058">
    <property type="entry name" value="AB_hydrolase_fold"/>
</dbReference>
<keyword evidence="3" id="KW-1185">Reference proteome</keyword>
<dbReference type="InterPro" id="IPR026968">
    <property type="entry name" value="PcaD/CatD"/>
</dbReference>
<dbReference type="EC" id="3.1.1.24" evidence="2"/>
<dbReference type="eggNOG" id="COG2267">
    <property type="taxonomic scope" value="Bacteria"/>
</dbReference>
<name>A0A085GEX0_9ENTR</name>
<dbReference type="InterPro" id="IPR050471">
    <property type="entry name" value="AB_hydrolase"/>
</dbReference>
<dbReference type="EMBL" id="JMPI01000024">
    <property type="protein sequence ID" value="KFC82265.1"/>
    <property type="molecule type" value="Genomic_DNA"/>
</dbReference>
<dbReference type="RefSeq" id="WP_034495078.1">
    <property type="nucleotide sequence ID" value="NZ_JMPI01000024.1"/>
</dbReference>
<dbReference type="GO" id="GO:0042952">
    <property type="term" value="P:beta-ketoadipate pathway"/>
    <property type="evidence" value="ECO:0007669"/>
    <property type="project" value="InterPro"/>
</dbReference>
<dbReference type="PANTHER" id="PTHR43433">
    <property type="entry name" value="HYDROLASE, ALPHA/BETA FOLD FAMILY PROTEIN"/>
    <property type="match status" value="1"/>
</dbReference>
<organism evidence="2 3">
    <name type="scientific">Buttiauxella agrestis ATCC 33320</name>
    <dbReference type="NCBI Taxonomy" id="1006004"/>
    <lineage>
        <taxon>Bacteria</taxon>
        <taxon>Pseudomonadati</taxon>
        <taxon>Pseudomonadota</taxon>
        <taxon>Gammaproteobacteria</taxon>
        <taxon>Enterobacterales</taxon>
        <taxon>Enterobacteriaceae</taxon>
        <taxon>Buttiauxella</taxon>
    </lineage>
</organism>
<dbReference type="AlphaFoldDB" id="A0A085GEX0"/>
<proteinExistence type="predicted"/>
<dbReference type="SUPFAM" id="SSF53474">
    <property type="entry name" value="alpha/beta-Hydrolases"/>
    <property type="match status" value="1"/>
</dbReference>
<gene>
    <name evidence="2" type="primary">pcaD</name>
    <name evidence="2" type="ORF">GBAG_1771</name>
</gene>
<dbReference type="ESTHER" id="9entr-a0a085gex0">
    <property type="family name" value="Carboxymethylbutenolide_lactonase"/>
</dbReference>
<dbReference type="Pfam" id="PF00561">
    <property type="entry name" value="Abhydrolase_1"/>
    <property type="match status" value="1"/>
</dbReference>
<protein>
    <submittedName>
        <fullName evidence="2">Beta-ketoadipate enol-lactone hydrolase</fullName>
        <ecNumber evidence="2">3.1.1.24</ecNumber>
    </submittedName>
</protein>
<dbReference type="Gene3D" id="3.40.50.1820">
    <property type="entry name" value="alpha/beta hydrolase"/>
    <property type="match status" value="1"/>
</dbReference>
<dbReference type="NCBIfam" id="TIGR02427">
    <property type="entry name" value="protocat_pcaD"/>
    <property type="match status" value="1"/>
</dbReference>
<dbReference type="InterPro" id="IPR000073">
    <property type="entry name" value="AB_hydrolase_1"/>
</dbReference>
<evidence type="ECO:0000313" key="3">
    <source>
        <dbReference type="Proteomes" id="UP000028653"/>
    </source>
</evidence>
<dbReference type="GO" id="GO:0047570">
    <property type="term" value="F:3-oxoadipate enol-lactonase activity"/>
    <property type="evidence" value="ECO:0007669"/>
    <property type="project" value="UniProtKB-EC"/>
</dbReference>
<sequence length="252" mass="27310">MSLYYQLEGRSGAPVVVLSNSLGTTLEMWQPQMAALLENFRVLRYDTHGHGRTTKNGKTTLPQLAEDVISVMDDAGVKQAHFCGISMGGLTGLWLARFAPERFLSVTVANSAAKVGEQNGWLERARTVRHDGMEAIANSAPQRWFTEDFVKHHHSQVDALCATLAGIDTEGYASCCEALAAADLRGEIGNITLPMQFIAGASDPVCSVADSEFMHQQVHGSHLVTLESSHLSNVGDAHGFNVALLNFIQQDD</sequence>
<reference evidence="2 3" key="1">
    <citation type="submission" date="2014-05" db="EMBL/GenBank/DDBJ databases">
        <title>ATOL: Assembling a taxonomically balanced genome-scale reconstruction of the evolutionary history of the Enterobacteriaceae.</title>
        <authorList>
            <person name="Plunkett G.III."/>
            <person name="Neeno-Eckwall E.C."/>
            <person name="Glasner J.D."/>
            <person name="Perna N.T."/>
        </authorList>
    </citation>
    <scope>NUCLEOTIDE SEQUENCE [LARGE SCALE GENOMIC DNA]</scope>
    <source>
        <strain evidence="2 3">ATCC 33320</strain>
    </source>
</reference>